<dbReference type="PANTHER" id="PTHR35371:SF1">
    <property type="entry name" value="BLR7753 PROTEIN"/>
    <property type="match status" value="1"/>
</dbReference>
<evidence type="ECO:0000256" key="4">
    <source>
        <dbReference type="ARBA" id="ARBA00023136"/>
    </source>
</evidence>
<dbReference type="SUPFAM" id="SSF161084">
    <property type="entry name" value="MAPEG domain-like"/>
    <property type="match status" value="1"/>
</dbReference>
<sequence>MSFELAMLAASCVLCFIHIVLASHSASLQRGYRWTASARDAEVPPLTGMAGRLERALRNFVETFPVFVAAVFLVHAAGHETALSKWGAGLYFSARLVYLPLYAFGVPLVRSLVWNVAFVGIAMLLLASVWPLLGNS</sequence>
<dbReference type="Pfam" id="PF01124">
    <property type="entry name" value="MAPEG"/>
    <property type="match status" value="1"/>
</dbReference>
<gene>
    <name evidence="6" type="ORF">RFM51_08470</name>
</gene>
<evidence type="ECO:0000313" key="7">
    <source>
        <dbReference type="Proteomes" id="UP001272097"/>
    </source>
</evidence>
<name>A0ABU4WV27_9HYPH</name>
<evidence type="ECO:0000313" key="6">
    <source>
        <dbReference type="EMBL" id="MDX8439624.1"/>
    </source>
</evidence>
<reference evidence="6 7" key="1">
    <citation type="submission" date="2023-08" db="EMBL/GenBank/DDBJ databases">
        <title>Implementing the SeqCode for naming new Mesorhizobium species isolated from Vachellia karroo root nodules.</title>
        <authorList>
            <person name="Van Lill M."/>
        </authorList>
    </citation>
    <scope>NUCLEOTIDE SEQUENCE [LARGE SCALE GENOMIC DNA]</scope>
    <source>
        <strain evidence="6 7">VK3E</strain>
    </source>
</reference>
<protein>
    <submittedName>
        <fullName evidence="6">MAPEG family protein</fullName>
    </submittedName>
</protein>
<dbReference type="Gene3D" id="1.20.120.550">
    <property type="entry name" value="Membrane associated eicosanoid/glutathione metabolism-like domain"/>
    <property type="match status" value="1"/>
</dbReference>
<feature type="transmembrane region" description="Helical" evidence="5">
    <location>
        <begin position="88"/>
        <end position="106"/>
    </location>
</feature>
<keyword evidence="2 5" id="KW-0812">Transmembrane</keyword>
<proteinExistence type="predicted"/>
<evidence type="ECO:0000256" key="3">
    <source>
        <dbReference type="ARBA" id="ARBA00022989"/>
    </source>
</evidence>
<evidence type="ECO:0000256" key="5">
    <source>
        <dbReference type="SAM" id="Phobius"/>
    </source>
</evidence>
<feature type="transmembrane region" description="Helical" evidence="5">
    <location>
        <begin position="56"/>
        <end position="76"/>
    </location>
</feature>
<evidence type="ECO:0000256" key="1">
    <source>
        <dbReference type="ARBA" id="ARBA00004370"/>
    </source>
</evidence>
<dbReference type="RefSeq" id="WP_320213528.1">
    <property type="nucleotide sequence ID" value="NZ_JAVIIS010000009.1"/>
</dbReference>
<feature type="transmembrane region" description="Helical" evidence="5">
    <location>
        <begin position="112"/>
        <end position="133"/>
    </location>
</feature>
<dbReference type="InterPro" id="IPR023352">
    <property type="entry name" value="MAPEG-like_dom_sf"/>
</dbReference>
<keyword evidence="7" id="KW-1185">Reference proteome</keyword>
<accession>A0ABU4WV27</accession>
<dbReference type="PANTHER" id="PTHR35371">
    <property type="entry name" value="INNER MEMBRANE PROTEIN"/>
    <property type="match status" value="1"/>
</dbReference>
<organism evidence="6 7">
    <name type="scientific">Mesorhizobium australafricanum</name>
    <dbReference type="NCBI Taxonomy" id="3072311"/>
    <lineage>
        <taxon>Bacteria</taxon>
        <taxon>Pseudomonadati</taxon>
        <taxon>Pseudomonadota</taxon>
        <taxon>Alphaproteobacteria</taxon>
        <taxon>Hyphomicrobiales</taxon>
        <taxon>Phyllobacteriaceae</taxon>
        <taxon>Mesorhizobium</taxon>
    </lineage>
</organism>
<comment type="subcellular location">
    <subcellularLocation>
        <location evidence="1">Membrane</location>
    </subcellularLocation>
</comment>
<keyword evidence="3 5" id="KW-1133">Transmembrane helix</keyword>
<dbReference type="Proteomes" id="UP001272097">
    <property type="component" value="Unassembled WGS sequence"/>
</dbReference>
<dbReference type="EMBL" id="JAVIIS010000009">
    <property type="protein sequence ID" value="MDX8439624.1"/>
    <property type="molecule type" value="Genomic_DNA"/>
</dbReference>
<evidence type="ECO:0000256" key="2">
    <source>
        <dbReference type="ARBA" id="ARBA00022692"/>
    </source>
</evidence>
<keyword evidence="4 5" id="KW-0472">Membrane</keyword>
<comment type="caution">
    <text evidence="6">The sequence shown here is derived from an EMBL/GenBank/DDBJ whole genome shotgun (WGS) entry which is preliminary data.</text>
</comment>
<dbReference type="InterPro" id="IPR001129">
    <property type="entry name" value="Membr-assoc_MAPEG"/>
</dbReference>